<organism evidence="4 5">
    <name type="scientific">Pseudochrobactrum kiredjianiae</name>
    <dbReference type="NCBI Taxonomy" id="386305"/>
    <lineage>
        <taxon>Bacteria</taxon>
        <taxon>Pseudomonadati</taxon>
        <taxon>Pseudomonadota</taxon>
        <taxon>Alphaproteobacteria</taxon>
        <taxon>Hyphomicrobiales</taxon>
        <taxon>Brucellaceae</taxon>
        <taxon>Pseudochrobactrum</taxon>
    </lineage>
</organism>
<name>A0ABW3V0Q0_9HYPH</name>
<evidence type="ECO:0000256" key="2">
    <source>
        <dbReference type="ARBA" id="ARBA00022971"/>
    </source>
</evidence>
<keyword evidence="2" id="KW-0184">Conjugation</keyword>
<dbReference type="RefSeq" id="WP_289388597.1">
    <property type="nucleotide sequence ID" value="NZ_JAUCBM010000014.1"/>
</dbReference>
<gene>
    <name evidence="4" type="ORF">ACFQ35_02755</name>
</gene>
<evidence type="ECO:0000313" key="4">
    <source>
        <dbReference type="EMBL" id="MFD1226089.1"/>
    </source>
</evidence>
<protein>
    <submittedName>
        <fullName evidence="4">MobA/MobL family protein</fullName>
    </submittedName>
</protein>
<evidence type="ECO:0000256" key="1">
    <source>
        <dbReference type="ARBA" id="ARBA00010873"/>
    </source>
</evidence>
<dbReference type="Proteomes" id="UP001597263">
    <property type="component" value="Unassembled WGS sequence"/>
</dbReference>
<proteinExistence type="inferred from homology"/>
<dbReference type="InterPro" id="IPR005053">
    <property type="entry name" value="MobA_MobL"/>
</dbReference>
<dbReference type="Pfam" id="PF03389">
    <property type="entry name" value="MobA_MobL"/>
    <property type="match status" value="1"/>
</dbReference>
<accession>A0ABW3V0Q0</accession>
<evidence type="ECO:0000313" key="5">
    <source>
        <dbReference type="Proteomes" id="UP001597263"/>
    </source>
</evidence>
<dbReference type="EMBL" id="JBHTMA010000008">
    <property type="protein sequence ID" value="MFD1226089.1"/>
    <property type="molecule type" value="Genomic_DNA"/>
</dbReference>
<comment type="caution">
    <text evidence="4">The sequence shown here is derived from an EMBL/GenBank/DDBJ whole genome shotgun (WGS) entry which is preliminary data.</text>
</comment>
<sequence>MGWTRVGAGGSVREFAARGMVAEIAVHAPSDVGDERNHHAHIMLTTREIGADGFTVKNRDWNGVELLEGWRESWAQEIDGAMEHYGVGGGGSIIEH</sequence>
<comment type="similarity">
    <text evidence="1">Belongs to the MobA/MobL family.</text>
</comment>
<keyword evidence="5" id="KW-1185">Reference proteome</keyword>
<reference evidence="5" key="1">
    <citation type="journal article" date="2019" name="Int. J. Syst. Evol. Microbiol.">
        <title>The Global Catalogue of Microorganisms (GCM) 10K type strain sequencing project: providing services to taxonomists for standard genome sequencing and annotation.</title>
        <authorList>
            <consortium name="The Broad Institute Genomics Platform"/>
            <consortium name="The Broad Institute Genome Sequencing Center for Infectious Disease"/>
            <person name="Wu L."/>
            <person name="Ma J."/>
        </authorList>
    </citation>
    <scope>NUCLEOTIDE SEQUENCE [LARGE SCALE GENOMIC DNA]</scope>
    <source>
        <strain evidence="5">CCUG 49584</strain>
    </source>
</reference>
<dbReference type="Gene3D" id="3.30.930.30">
    <property type="match status" value="1"/>
</dbReference>
<feature type="domain" description="MobA/MobL protein" evidence="3">
    <location>
        <begin position="14"/>
        <end position="84"/>
    </location>
</feature>
<evidence type="ECO:0000259" key="3">
    <source>
        <dbReference type="Pfam" id="PF03389"/>
    </source>
</evidence>